<accession>Q1GXG1</accession>
<dbReference type="HOGENOM" id="CLU_000288_36_4_4"/>
<dbReference type="RefSeq" id="WP_011478465.1">
    <property type="nucleotide sequence ID" value="NC_007947.1"/>
</dbReference>
<dbReference type="Gene3D" id="1.25.40.10">
    <property type="entry name" value="Tetratricopeptide repeat domain"/>
    <property type="match status" value="1"/>
</dbReference>
<dbReference type="AlphaFoldDB" id="Q1GXG1"/>
<dbReference type="InterPro" id="IPR006597">
    <property type="entry name" value="Sel1-like"/>
</dbReference>
<dbReference type="Pfam" id="PF08238">
    <property type="entry name" value="Sel1"/>
    <property type="match status" value="5"/>
</dbReference>
<protein>
    <submittedName>
        <fullName evidence="1">Sel1</fullName>
    </submittedName>
</protein>
<organism evidence="1 2">
    <name type="scientific">Methylobacillus flagellatus (strain ATCC 51484 / DSM 6875 / VKM B-1610 / KT)</name>
    <dbReference type="NCBI Taxonomy" id="265072"/>
    <lineage>
        <taxon>Bacteria</taxon>
        <taxon>Pseudomonadati</taxon>
        <taxon>Pseudomonadota</taxon>
        <taxon>Betaproteobacteria</taxon>
        <taxon>Nitrosomonadales</taxon>
        <taxon>Methylophilaceae</taxon>
        <taxon>Methylobacillus</taxon>
    </lineage>
</organism>
<dbReference type="InterPro" id="IPR011990">
    <property type="entry name" value="TPR-like_helical_dom_sf"/>
</dbReference>
<dbReference type="PANTHER" id="PTHR11102:SF160">
    <property type="entry name" value="ERAD-ASSOCIATED E3 UBIQUITIN-PROTEIN LIGASE COMPONENT HRD3"/>
    <property type="match status" value="1"/>
</dbReference>
<dbReference type="PANTHER" id="PTHR11102">
    <property type="entry name" value="SEL-1-LIKE PROTEIN"/>
    <property type="match status" value="1"/>
</dbReference>
<dbReference type="SMART" id="SM00671">
    <property type="entry name" value="SEL1"/>
    <property type="match status" value="4"/>
</dbReference>
<dbReference type="KEGG" id="mfa:Mfla_0097"/>
<gene>
    <name evidence="1" type="ordered locus">Mfla_0097</name>
</gene>
<name>Q1GXG1_METFK</name>
<evidence type="ECO:0000313" key="1">
    <source>
        <dbReference type="EMBL" id="ABE48368.1"/>
    </source>
</evidence>
<proteinExistence type="predicted"/>
<dbReference type="EMBL" id="CP000284">
    <property type="protein sequence ID" value="ABE48368.1"/>
    <property type="molecule type" value="Genomic_DNA"/>
</dbReference>
<dbReference type="eggNOG" id="COG0790">
    <property type="taxonomic scope" value="Bacteria"/>
</dbReference>
<dbReference type="Proteomes" id="UP000002440">
    <property type="component" value="Chromosome"/>
</dbReference>
<keyword evidence="2" id="KW-1185">Reference proteome</keyword>
<dbReference type="InterPro" id="IPR050767">
    <property type="entry name" value="Sel1_AlgK"/>
</dbReference>
<evidence type="ECO:0000313" key="2">
    <source>
        <dbReference type="Proteomes" id="UP000002440"/>
    </source>
</evidence>
<reference evidence="1 2" key="1">
    <citation type="submission" date="2006-03" db="EMBL/GenBank/DDBJ databases">
        <title>Complete sequence of Methylobacillus flagellatus KT.</title>
        <authorList>
            <consortium name="US DOE Joint Genome Institute"/>
            <person name="Copeland A."/>
            <person name="Lucas S."/>
            <person name="Lapidus A."/>
            <person name="Barry K."/>
            <person name="Detter J.C."/>
            <person name="Glavina del Rio T."/>
            <person name="Hammon N."/>
            <person name="Israni S."/>
            <person name="Dalin E."/>
            <person name="Tice H."/>
            <person name="Pitluck S."/>
            <person name="Brettin T."/>
            <person name="Bruce D."/>
            <person name="Han C."/>
            <person name="Tapia R."/>
            <person name="Saunders E."/>
            <person name="Gilna P."/>
            <person name="Schmutz J."/>
            <person name="Larimer F."/>
            <person name="Land M."/>
            <person name="Kyrpides N."/>
            <person name="Anderson I."/>
            <person name="Richardson P."/>
        </authorList>
    </citation>
    <scope>NUCLEOTIDE SEQUENCE [LARGE SCALE GENOMIC DNA]</scope>
    <source>
        <strain evidence="2">KT / ATCC 51484 / DSM 6875</strain>
    </source>
</reference>
<sequence length="254" mass="28426">MSASSLDTAVPITPEQLEQLTEAEFAAILADDPRQASRWIRAAAEHGIVQAQAMWGQILLEGRGTEKNPEEAYQWFKHAAYQDHPHAMNMLARCYEHGWGTPHNPVVAAFWYKKAANTGLDWGMYNYANLLIKGYGVKADRAEALKWYRQAASLGHAKSINIIGRFHEEGWEVQQDIGLATAYYKQAAIGGDFRGQFNYARMLINAGEAAEAVKWLMKIPETATEAFMQDLLGYLETSTHPVLRQAAAKLKDRA</sequence>
<dbReference type="STRING" id="265072.Mfla_0097"/>
<dbReference type="SUPFAM" id="SSF81901">
    <property type="entry name" value="HCP-like"/>
    <property type="match status" value="1"/>
</dbReference>